<reference evidence="3 4" key="1">
    <citation type="journal article" date="2024" name="bioRxiv">
        <title>A reference genome for Trichogramma kaykai: A tiny desert-dwelling parasitoid wasp with competing sex-ratio distorters.</title>
        <authorList>
            <person name="Culotta J."/>
            <person name="Lindsey A.R."/>
        </authorList>
    </citation>
    <scope>NUCLEOTIDE SEQUENCE [LARGE SCALE GENOMIC DNA]</scope>
    <source>
        <strain evidence="3 4">KSX58</strain>
    </source>
</reference>
<evidence type="ECO:0000256" key="2">
    <source>
        <dbReference type="SAM" id="MobiDB-lite"/>
    </source>
</evidence>
<evidence type="ECO:0000313" key="3">
    <source>
        <dbReference type="EMBL" id="KAL3390021.1"/>
    </source>
</evidence>
<feature type="compositionally biased region" description="Basic residues" evidence="2">
    <location>
        <begin position="10"/>
        <end position="21"/>
    </location>
</feature>
<comment type="caution">
    <text evidence="3">The sequence shown here is derived from an EMBL/GenBank/DDBJ whole genome shotgun (WGS) entry which is preliminary data.</text>
</comment>
<evidence type="ECO:0000256" key="1">
    <source>
        <dbReference type="ARBA" id="ARBA00023172"/>
    </source>
</evidence>
<evidence type="ECO:0000313" key="4">
    <source>
        <dbReference type="Proteomes" id="UP001627154"/>
    </source>
</evidence>
<protein>
    <recommendedName>
        <fullName evidence="5">Tyr recombinase domain-containing protein</fullName>
    </recommendedName>
</protein>
<keyword evidence="4" id="KW-1185">Reference proteome</keyword>
<dbReference type="GO" id="GO:0006310">
    <property type="term" value="P:DNA recombination"/>
    <property type="evidence" value="ECO:0007669"/>
    <property type="project" value="UniProtKB-KW"/>
</dbReference>
<keyword evidence="1" id="KW-0233">DNA recombination</keyword>
<name>A0ABD2WAT8_9HYME</name>
<dbReference type="SUPFAM" id="SSF56349">
    <property type="entry name" value="DNA breaking-rejoining enzymes"/>
    <property type="match status" value="1"/>
</dbReference>
<evidence type="ECO:0008006" key="5">
    <source>
        <dbReference type="Google" id="ProtNLM"/>
    </source>
</evidence>
<dbReference type="Proteomes" id="UP001627154">
    <property type="component" value="Unassembled WGS sequence"/>
</dbReference>
<sequence>MTKTTAQKERGRKQQRRARIHKREIEKSIQRVNVSHLPSPSPSVIFPPLIDPPLPRTTAYRRVINLPLPPSADPVKATKQTMSDPIESSDESTDEECVLRDFDKEIHEIINSDTLPKKSSDRYLQVYEFYHAWLSDNEKNLSSSHENNLIIYFKYLKEKCKPPTLWSIWSMLKKTLNAKDEVDISRFLNLKAILKTNSKGYKPKKSLVLEWDEISKFIKEANDFDNLAMKVILIFGISGALRCDEIYNLKVNYVEDLKTKYLVSIKTSKNDYSSVTISASRQLIIGPLFYDIVKKYISLRPVKLFSDKFFVRNEKIYCTHQVIGINKIYETPSKIAEELGLKNPKLYTGHCYRRTGASLLAESGANSAQKSDSSVVSPVVVAVIIHVFKKCTQPWCRKLNRYHLNITTGD</sequence>
<dbReference type="EMBL" id="JBJJXI010000122">
    <property type="protein sequence ID" value="KAL3390021.1"/>
    <property type="molecule type" value="Genomic_DNA"/>
</dbReference>
<proteinExistence type="predicted"/>
<dbReference type="InterPro" id="IPR013762">
    <property type="entry name" value="Integrase-like_cat_sf"/>
</dbReference>
<gene>
    <name evidence="3" type="ORF">TKK_015363</name>
</gene>
<organism evidence="3 4">
    <name type="scientific">Trichogramma kaykai</name>
    <dbReference type="NCBI Taxonomy" id="54128"/>
    <lineage>
        <taxon>Eukaryota</taxon>
        <taxon>Metazoa</taxon>
        <taxon>Ecdysozoa</taxon>
        <taxon>Arthropoda</taxon>
        <taxon>Hexapoda</taxon>
        <taxon>Insecta</taxon>
        <taxon>Pterygota</taxon>
        <taxon>Neoptera</taxon>
        <taxon>Endopterygota</taxon>
        <taxon>Hymenoptera</taxon>
        <taxon>Apocrita</taxon>
        <taxon>Proctotrupomorpha</taxon>
        <taxon>Chalcidoidea</taxon>
        <taxon>Trichogrammatidae</taxon>
        <taxon>Trichogramma</taxon>
    </lineage>
</organism>
<feature type="region of interest" description="Disordered" evidence="2">
    <location>
        <begin position="71"/>
        <end position="94"/>
    </location>
</feature>
<dbReference type="AlphaFoldDB" id="A0ABD2WAT8"/>
<feature type="region of interest" description="Disordered" evidence="2">
    <location>
        <begin position="1"/>
        <end position="21"/>
    </location>
</feature>
<accession>A0ABD2WAT8</accession>
<dbReference type="Gene3D" id="1.10.443.10">
    <property type="entry name" value="Intergrase catalytic core"/>
    <property type="match status" value="1"/>
</dbReference>
<dbReference type="InterPro" id="IPR011010">
    <property type="entry name" value="DNA_brk_join_enz"/>
</dbReference>